<comment type="subunit">
    <text evidence="9">Antiparallel homodimer; disulfide-linked. Interaction with LMBR1L is controversial.</text>
</comment>
<dbReference type="GO" id="GO:0005615">
    <property type="term" value="C:extracellular space"/>
    <property type="evidence" value="ECO:0007669"/>
    <property type="project" value="TreeGrafter"/>
</dbReference>
<feature type="signal peptide" evidence="10">
    <location>
        <begin position="1"/>
        <end position="19"/>
    </location>
</feature>
<accession>A0A8C2UVV2</accession>
<dbReference type="PANTHER" id="PTHR11332:SF6">
    <property type="entry name" value="SECRETOGLOBIN FAMILY 1D MEMBER 4"/>
    <property type="match status" value="1"/>
</dbReference>
<sequence>MKLCLPLLLVALALCCSEANGIACPNVIFELGEFLLVDKVSYRASLAKYNAPKEAVDAKLEVKGCTDQIDVKSRGAILVVLENVLKAC</sequence>
<dbReference type="PRINTS" id="PR00486">
    <property type="entry name" value="UTEROGLOBIN"/>
</dbReference>
<name>A0A8C2UVV2_CHILA</name>
<evidence type="ECO:0000256" key="7">
    <source>
        <dbReference type="ARBA" id="ARBA00031712"/>
    </source>
</evidence>
<dbReference type="GO" id="GO:0019834">
    <property type="term" value="F:phospholipase A2 inhibitor activity"/>
    <property type="evidence" value="ECO:0007669"/>
    <property type="project" value="UniProtKB-KW"/>
</dbReference>
<keyword evidence="4 10" id="KW-0732">Signal</keyword>
<evidence type="ECO:0000313" key="12">
    <source>
        <dbReference type="Proteomes" id="UP000694398"/>
    </source>
</evidence>
<evidence type="ECO:0000256" key="2">
    <source>
        <dbReference type="ARBA" id="ARBA00020696"/>
    </source>
</evidence>
<dbReference type="Ensembl" id="ENSCLAT00000005674.1">
    <property type="protein sequence ID" value="ENSCLAP00000005573.1"/>
    <property type="gene ID" value="ENSCLAG00000003953.1"/>
</dbReference>
<organism evidence="11 12">
    <name type="scientific">Chinchilla lanigera</name>
    <name type="common">Long-tailed chinchilla</name>
    <name type="synonym">Chinchilla villidera</name>
    <dbReference type="NCBI Taxonomy" id="34839"/>
    <lineage>
        <taxon>Eukaryota</taxon>
        <taxon>Metazoa</taxon>
        <taxon>Chordata</taxon>
        <taxon>Craniata</taxon>
        <taxon>Vertebrata</taxon>
        <taxon>Euteleostomi</taxon>
        <taxon>Mammalia</taxon>
        <taxon>Eutheria</taxon>
        <taxon>Euarchontoglires</taxon>
        <taxon>Glires</taxon>
        <taxon>Rodentia</taxon>
        <taxon>Hystricomorpha</taxon>
        <taxon>Chinchillidae</taxon>
        <taxon>Chinchilla</taxon>
    </lineage>
</organism>
<evidence type="ECO:0000256" key="9">
    <source>
        <dbReference type="ARBA" id="ARBA00047071"/>
    </source>
</evidence>
<dbReference type="OMA" id="KRCTDQM"/>
<evidence type="ECO:0000256" key="3">
    <source>
        <dbReference type="ARBA" id="ARBA00022525"/>
    </source>
</evidence>
<evidence type="ECO:0000256" key="5">
    <source>
        <dbReference type="ARBA" id="ARBA00023005"/>
    </source>
</evidence>
<dbReference type="InterPro" id="IPR000329">
    <property type="entry name" value="Uteroglobin"/>
</dbReference>
<reference evidence="11" key="1">
    <citation type="submission" date="2025-08" db="UniProtKB">
        <authorList>
            <consortium name="Ensembl"/>
        </authorList>
    </citation>
    <scope>IDENTIFICATION</scope>
</reference>
<keyword evidence="3" id="KW-0964">Secreted</keyword>
<dbReference type="AlphaFoldDB" id="A0A8C2UVV2"/>
<reference evidence="11" key="2">
    <citation type="submission" date="2025-09" db="UniProtKB">
        <authorList>
            <consortium name="Ensembl"/>
        </authorList>
    </citation>
    <scope>IDENTIFICATION</scope>
</reference>
<dbReference type="Pfam" id="PF01099">
    <property type="entry name" value="Uteroglobin"/>
    <property type="match status" value="1"/>
</dbReference>
<feature type="chain" id="PRO_5034934728" description="Uteroglobin" evidence="10">
    <location>
        <begin position="20"/>
        <end position="88"/>
    </location>
</feature>
<keyword evidence="5" id="KW-0593">Phospholipase A2 inhibitor</keyword>
<dbReference type="PANTHER" id="PTHR11332">
    <property type="entry name" value="SECRETOGLOBIN FAMILY 1D"/>
    <property type="match status" value="1"/>
</dbReference>
<dbReference type="SUPFAM" id="SSF48201">
    <property type="entry name" value="Uteroglobin-like"/>
    <property type="match status" value="1"/>
</dbReference>
<evidence type="ECO:0000313" key="11">
    <source>
        <dbReference type="Ensembl" id="ENSCLAP00000005573.1"/>
    </source>
</evidence>
<evidence type="ECO:0000256" key="4">
    <source>
        <dbReference type="ARBA" id="ARBA00022729"/>
    </source>
</evidence>
<comment type="similarity">
    <text evidence="8">Belongs to the secretoglobin family. Lipophilin subfamily.</text>
</comment>
<evidence type="ECO:0000256" key="1">
    <source>
        <dbReference type="ARBA" id="ARBA00004613"/>
    </source>
</evidence>
<keyword evidence="6" id="KW-1015">Disulfide bond</keyword>
<evidence type="ECO:0000256" key="6">
    <source>
        <dbReference type="ARBA" id="ARBA00023157"/>
    </source>
</evidence>
<dbReference type="Proteomes" id="UP000694398">
    <property type="component" value="Unassembled WGS sequence"/>
</dbReference>
<protein>
    <recommendedName>
        <fullName evidence="2">Uteroglobin</fullName>
    </recommendedName>
    <alternativeName>
        <fullName evidence="7">Secretoglobin family 1A member 1</fullName>
    </alternativeName>
</protein>
<dbReference type="GO" id="GO:0007165">
    <property type="term" value="P:signal transduction"/>
    <property type="evidence" value="ECO:0007669"/>
    <property type="project" value="InterPro"/>
</dbReference>
<proteinExistence type="inferred from homology"/>
<dbReference type="GeneTree" id="ENSGT00530000063866"/>
<evidence type="ECO:0000256" key="10">
    <source>
        <dbReference type="SAM" id="SignalP"/>
    </source>
</evidence>
<dbReference type="InterPro" id="IPR035960">
    <property type="entry name" value="Secretoglobin_sf"/>
</dbReference>
<evidence type="ECO:0000256" key="8">
    <source>
        <dbReference type="ARBA" id="ARBA00038364"/>
    </source>
</evidence>
<dbReference type="InterPro" id="IPR016126">
    <property type="entry name" value="Secretoglobin"/>
</dbReference>
<keyword evidence="12" id="KW-1185">Reference proteome</keyword>
<dbReference type="PROSITE" id="PS51311">
    <property type="entry name" value="SCGB"/>
    <property type="match status" value="1"/>
</dbReference>
<comment type="subcellular location">
    <subcellularLocation>
        <location evidence="1">Secreted</location>
    </subcellularLocation>
</comment>